<organism evidence="2 3">
    <name type="scientific">Linum tenue</name>
    <dbReference type="NCBI Taxonomy" id="586396"/>
    <lineage>
        <taxon>Eukaryota</taxon>
        <taxon>Viridiplantae</taxon>
        <taxon>Streptophyta</taxon>
        <taxon>Embryophyta</taxon>
        <taxon>Tracheophyta</taxon>
        <taxon>Spermatophyta</taxon>
        <taxon>Magnoliopsida</taxon>
        <taxon>eudicotyledons</taxon>
        <taxon>Gunneridae</taxon>
        <taxon>Pentapetalae</taxon>
        <taxon>rosids</taxon>
        <taxon>fabids</taxon>
        <taxon>Malpighiales</taxon>
        <taxon>Linaceae</taxon>
        <taxon>Linum</taxon>
    </lineage>
</organism>
<dbReference type="EMBL" id="CAMGYJ010000009">
    <property type="protein sequence ID" value="CAI0543649.1"/>
    <property type="molecule type" value="Genomic_DNA"/>
</dbReference>
<dbReference type="Pfam" id="PF14365">
    <property type="entry name" value="Neprosin_AP"/>
    <property type="match status" value="1"/>
</dbReference>
<dbReference type="InterPro" id="IPR025521">
    <property type="entry name" value="Neprosin_propep"/>
</dbReference>
<evidence type="ECO:0000313" key="3">
    <source>
        <dbReference type="Proteomes" id="UP001154282"/>
    </source>
</evidence>
<gene>
    <name evidence="2" type="ORF">LITE_LOCUS42905</name>
</gene>
<dbReference type="PANTHER" id="PTHR31589:SF223">
    <property type="entry name" value="PROTEIN, PUTATIVE (DUF239)-RELATED"/>
    <property type="match status" value="1"/>
</dbReference>
<protein>
    <recommendedName>
        <fullName evidence="1">Neprosin PEP catalytic domain-containing protein</fullName>
    </recommendedName>
</protein>
<sequence length="345" mass="38563">MYLIVFLTTVSWSVKQTTNGETYNCVDFYEQPAFDHPLLKDNKFNFQPSSSYSVDSSGSSNKKQSDIWLNGKGCPIGTVPIRKTTRDDLSRAESAAETVHTNTNNNYLHVAVLRTSEEKKYYGAGMITSVYNFAVSSRQYSSSRIKLQNGPDSIVVGWTVRKKMENRTIYSVLNPLIKKDSHCYNTLCPGFILMSPDTPFDSVLQVSERGNHIRAQKFFVRKDAASGDWVLQIGLDNTTVGTWPQRIFSKLNDSATYVDWGGEAYSASSEDLPPMGSGFPPMQSSKLDGYGRQVTVVDENQQVDYNPPECVTYTSNNKRYKIFDEGVLETDNQRLILFGGSSGPA</sequence>
<dbReference type="InterPro" id="IPR004314">
    <property type="entry name" value="Neprosin"/>
</dbReference>
<accession>A0AAV0QF13</accession>
<evidence type="ECO:0000313" key="2">
    <source>
        <dbReference type="EMBL" id="CAI0543649.1"/>
    </source>
</evidence>
<dbReference type="InterPro" id="IPR053168">
    <property type="entry name" value="Glutamic_endopeptidase"/>
</dbReference>
<dbReference type="PROSITE" id="PS52045">
    <property type="entry name" value="NEPROSIN_PEP_CD"/>
    <property type="match status" value="1"/>
</dbReference>
<evidence type="ECO:0000259" key="1">
    <source>
        <dbReference type="PROSITE" id="PS52045"/>
    </source>
</evidence>
<dbReference type="Pfam" id="PF03080">
    <property type="entry name" value="Neprosin"/>
    <property type="match status" value="1"/>
</dbReference>
<feature type="domain" description="Neprosin PEP catalytic" evidence="1">
    <location>
        <begin position="101"/>
        <end position="345"/>
    </location>
</feature>
<comment type="caution">
    <text evidence="2">The sequence shown here is derived from an EMBL/GenBank/DDBJ whole genome shotgun (WGS) entry which is preliminary data.</text>
</comment>
<dbReference type="Proteomes" id="UP001154282">
    <property type="component" value="Unassembled WGS sequence"/>
</dbReference>
<dbReference type="PANTHER" id="PTHR31589">
    <property type="entry name" value="PROTEIN, PUTATIVE (DUF239)-RELATED-RELATED"/>
    <property type="match status" value="1"/>
</dbReference>
<reference evidence="2" key="1">
    <citation type="submission" date="2022-08" db="EMBL/GenBank/DDBJ databases">
        <authorList>
            <person name="Gutierrez-Valencia J."/>
        </authorList>
    </citation>
    <scope>NUCLEOTIDE SEQUENCE</scope>
</reference>
<name>A0AAV0QF13_9ROSI</name>
<keyword evidence="3" id="KW-1185">Reference proteome</keyword>
<proteinExistence type="predicted"/>
<dbReference type="AlphaFoldDB" id="A0AAV0QF13"/>